<dbReference type="AlphaFoldDB" id="A0A8X8AXW8"/>
<feature type="compositionally biased region" description="Basic and acidic residues" evidence="1">
    <location>
        <begin position="56"/>
        <end position="67"/>
    </location>
</feature>
<evidence type="ECO:0000256" key="1">
    <source>
        <dbReference type="SAM" id="MobiDB-lite"/>
    </source>
</evidence>
<feature type="region of interest" description="Disordered" evidence="1">
    <location>
        <begin position="43"/>
        <end position="67"/>
    </location>
</feature>
<dbReference type="EMBL" id="JAAMPC010000004">
    <property type="protein sequence ID" value="KAG2314738.1"/>
    <property type="molecule type" value="Genomic_DNA"/>
</dbReference>
<gene>
    <name evidence="2" type="ORF">Bca52824_017860</name>
</gene>
<sequence>MKQRRRGTVTCSVSVHINDSPLPHRLLVAHSLEICQAEANTPVGSRGCRRRRRQRFTGEMRRSLTKR</sequence>
<name>A0A8X8AXW8_BRACI</name>
<evidence type="ECO:0000313" key="3">
    <source>
        <dbReference type="Proteomes" id="UP000886595"/>
    </source>
</evidence>
<protein>
    <submittedName>
        <fullName evidence="2">Uncharacterized protein</fullName>
    </submittedName>
</protein>
<reference evidence="2 3" key="1">
    <citation type="submission" date="2020-02" db="EMBL/GenBank/DDBJ databases">
        <authorList>
            <person name="Ma Q."/>
            <person name="Huang Y."/>
            <person name="Song X."/>
            <person name="Pei D."/>
        </authorList>
    </citation>
    <scope>NUCLEOTIDE SEQUENCE [LARGE SCALE GENOMIC DNA]</scope>
    <source>
        <strain evidence="2">Sxm20200214</strain>
        <tissue evidence="2">Leaf</tissue>
    </source>
</reference>
<dbReference type="Proteomes" id="UP000886595">
    <property type="component" value="Unassembled WGS sequence"/>
</dbReference>
<evidence type="ECO:0000313" key="2">
    <source>
        <dbReference type="EMBL" id="KAG2314738.1"/>
    </source>
</evidence>
<organism evidence="2 3">
    <name type="scientific">Brassica carinata</name>
    <name type="common">Ethiopian mustard</name>
    <name type="synonym">Abyssinian cabbage</name>
    <dbReference type="NCBI Taxonomy" id="52824"/>
    <lineage>
        <taxon>Eukaryota</taxon>
        <taxon>Viridiplantae</taxon>
        <taxon>Streptophyta</taxon>
        <taxon>Embryophyta</taxon>
        <taxon>Tracheophyta</taxon>
        <taxon>Spermatophyta</taxon>
        <taxon>Magnoliopsida</taxon>
        <taxon>eudicotyledons</taxon>
        <taxon>Gunneridae</taxon>
        <taxon>Pentapetalae</taxon>
        <taxon>rosids</taxon>
        <taxon>malvids</taxon>
        <taxon>Brassicales</taxon>
        <taxon>Brassicaceae</taxon>
        <taxon>Brassiceae</taxon>
        <taxon>Brassica</taxon>
    </lineage>
</organism>
<accession>A0A8X8AXW8</accession>
<proteinExistence type="predicted"/>
<keyword evidence="3" id="KW-1185">Reference proteome</keyword>
<comment type="caution">
    <text evidence="2">The sequence shown here is derived from an EMBL/GenBank/DDBJ whole genome shotgun (WGS) entry which is preliminary data.</text>
</comment>